<dbReference type="AlphaFoldDB" id="A0A939BET3"/>
<dbReference type="PANTHER" id="PTHR45953:SF1">
    <property type="entry name" value="IDURONATE 2-SULFATASE"/>
    <property type="match status" value="1"/>
</dbReference>
<dbReference type="EMBL" id="JACJKY010000013">
    <property type="protein sequence ID" value="MBM6921236.1"/>
    <property type="molecule type" value="Genomic_DNA"/>
</dbReference>
<dbReference type="PANTHER" id="PTHR45953">
    <property type="entry name" value="IDURONATE 2-SULFATASE"/>
    <property type="match status" value="1"/>
</dbReference>
<dbReference type="PROSITE" id="PS50206">
    <property type="entry name" value="RHODANESE_3"/>
    <property type="match status" value="1"/>
</dbReference>
<dbReference type="InterPro" id="IPR024607">
    <property type="entry name" value="Sulfatase_CS"/>
</dbReference>
<dbReference type="GO" id="GO:0005737">
    <property type="term" value="C:cytoplasm"/>
    <property type="evidence" value="ECO:0007669"/>
    <property type="project" value="TreeGrafter"/>
</dbReference>
<dbReference type="GO" id="GO:0046872">
    <property type="term" value="F:metal ion binding"/>
    <property type="evidence" value="ECO:0007669"/>
    <property type="project" value="UniProtKB-KW"/>
</dbReference>
<dbReference type="CDD" id="cd16022">
    <property type="entry name" value="sulfatase_like"/>
    <property type="match status" value="1"/>
</dbReference>
<dbReference type="SUPFAM" id="SSF53649">
    <property type="entry name" value="Alkaline phosphatase-like"/>
    <property type="match status" value="1"/>
</dbReference>
<evidence type="ECO:0000256" key="2">
    <source>
        <dbReference type="ARBA" id="ARBA00022723"/>
    </source>
</evidence>
<keyword evidence="6" id="KW-1185">Reference proteome</keyword>
<dbReference type="InterPro" id="IPR017850">
    <property type="entry name" value="Alkaline_phosphatase_core_sf"/>
</dbReference>
<protein>
    <submittedName>
        <fullName evidence="5">Sulfatase-like hydrolase/transferase</fullName>
    </submittedName>
</protein>
<evidence type="ECO:0000313" key="5">
    <source>
        <dbReference type="EMBL" id="MBM6921236.1"/>
    </source>
</evidence>
<evidence type="ECO:0000259" key="4">
    <source>
        <dbReference type="PROSITE" id="PS50206"/>
    </source>
</evidence>
<comment type="caution">
    <text evidence="5">The sequence shown here is derived from an EMBL/GenBank/DDBJ whole genome shotgun (WGS) entry which is preliminary data.</text>
</comment>
<dbReference type="InterPro" id="IPR001763">
    <property type="entry name" value="Rhodanese-like_dom"/>
</dbReference>
<comment type="similarity">
    <text evidence="1">Belongs to the sulfatase family.</text>
</comment>
<dbReference type="RefSeq" id="WP_204446969.1">
    <property type="nucleotide sequence ID" value="NZ_JACJKY010000013.1"/>
</dbReference>
<accession>A0A939BET3</accession>
<dbReference type="Pfam" id="PF00884">
    <property type="entry name" value="Sulfatase"/>
    <property type="match status" value="1"/>
</dbReference>
<organism evidence="5 6">
    <name type="scientific">Merdimmobilis hominis</name>
    <dbReference type="NCBI Taxonomy" id="2897707"/>
    <lineage>
        <taxon>Bacteria</taxon>
        <taxon>Bacillati</taxon>
        <taxon>Bacillota</taxon>
        <taxon>Clostridia</taxon>
        <taxon>Eubacteriales</taxon>
        <taxon>Oscillospiraceae</taxon>
        <taxon>Merdimmobilis</taxon>
    </lineage>
</organism>
<keyword evidence="2" id="KW-0479">Metal-binding</keyword>
<sequence>MNRPNVLILLSDQQRFDTVSAAGYPHMHTPNLDRLCSEGTLYRCAHSGNPVCMPARHDLITGFPARVHGYYANGEGKPIRDYRAPTIARIFSENGYRTVSIGKMHFSPVREHHGFDQMIAMEELPVIRQQDEYLMYLKKEGLGGIQNPHGVRPHVYHIPQTSQQDEAHHGTTWVADRAIEWLTENENHPFFMMCGFIQPHPPWNIPDSCKGWYQDMTPPEAIPVSRLPFEDAQKSHWFGDEDSIKEKEAIRKAYYTAVSMVDKHVGRILDYLRASGQLDNTLIIYTSDHGEMLQDKGYYSKELPYDSAVRVPMIVRYPKAFAQNSVSDAFVDLLDILPTCLQVCGIPYPDSDVSLFGSSLTEERDRPYQFAASGELPLRWVMCRNRKYKYVYHYMGGYEELYDMDEPEVVNIIANGIPADLCDVYHELKKEAVSYEKAWGIEGGVLDDHFISVPRQIVHPNVRGKFHFWANTQMQSFYEADTYDRGAVLEAEMKKALSDEAFSAASLTDVFEDEEWKTQFAECFAQYTDHEPFNNFPFESK</sequence>
<reference evidence="5" key="2">
    <citation type="journal article" date="2021" name="Sci. Rep.">
        <title>The distribution of antibiotic resistance genes in chicken gut microbiota commensals.</title>
        <authorList>
            <person name="Juricova H."/>
            <person name="Matiasovicova J."/>
            <person name="Kubasova T."/>
            <person name="Cejkova D."/>
            <person name="Rychlik I."/>
        </authorList>
    </citation>
    <scope>NUCLEOTIDE SEQUENCE</scope>
    <source>
        <strain evidence="5">An559</strain>
    </source>
</reference>
<evidence type="ECO:0000256" key="3">
    <source>
        <dbReference type="ARBA" id="ARBA00022801"/>
    </source>
</evidence>
<keyword evidence="3 5" id="KW-0378">Hydrolase</keyword>
<dbReference type="PROSITE" id="PS00149">
    <property type="entry name" value="SULFATASE_2"/>
    <property type="match status" value="1"/>
</dbReference>
<dbReference type="InterPro" id="IPR000917">
    <property type="entry name" value="Sulfatase_N"/>
</dbReference>
<reference evidence="5" key="1">
    <citation type="submission" date="2020-08" db="EMBL/GenBank/DDBJ databases">
        <authorList>
            <person name="Cejkova D."/>
            <person name="Kubasova T."/>
            <person name="Jahodarova E."/>
            <person name="Rychlik I."/>
        </authorList>
    </citation>
    <scope>NUCLEOTIDE SEQUENCE</scope>
    <source>
        <strain evidence="5">An559</strain>
    </source>
</reference>
<dbReference type="Proteomes" id="UP000774750">
    <property type="component" value="Unassembled WGS sequence"/>
</dbReference>
<evidence type="ECO:0000313" key="6">
    <source>
        <dbReference type="Proteomes" id="UP000774750"/>
    </source>
</evidence>
<gene>
    <name evidence="5" type="ORF">H6A12_08725</name>
</gene>
<name>A0A939BET3_9FIRM</name>
<evidence type="ECO:0000256" key="1">
    <source>
        <dbReference type="ARBA" id="ARBA00008779"/>
    </source>
</evidence>
<dbReference type="GO" id="GO:0008484">
    <property type="term" value="F:sulfuric ester hydrolase activity"/>
    <property type="evidence" value="ECO:0007669"/>
    <property type="project" value="TreeGrafter"/>
</dbReference>
<dbReference type="Gene3D" id="3.40.720.10">
    <property type="entry name" value="Alkaline Phosphatase, subunit A"/>
    <property type="match status" value="1"/>
</dbReference>
<feature type="domain" description="Rhodanese" evidence="4">
    <location>
        <begin position="380"/>
        <end position="410"/>
    </location>
</feature>
<proteinExistence type="inferred from homology"/>